<reference evidence="3" key="1">
    <citation type="submission" date="2025-08" db="UniProtKB">
        <authorList>
            <consortium name="RefSeq"/>
        </authorList>
    </citation>
    <scope>IDENTIFICATION</scope>
    <source>
        <tissue evidence="3">Tentacle</tissue>
    </source>
</reference>
<dbReference type="GO" id="GO:0005739">
    <property type="term" value="C:mitochondrion"/>
    <property type="evidence" value="ECO:0007669"/>
    <property type="project" value="InterPro"/>
</dbReference>
<dbReference type="InterPro" id="IPR016181">
    <property type="entry name" value="Acyl_CoA_acyltransferase"/>
</dbReference>
<dbReference type="Pfam" id="PF06021">
    <property type="entry name" value="Gly_acyl_tr_N"/>
    <property type="match status" value="1"/>
</dbReference>
<dbReference type="AlphaFoldDB" id="A0A6P8HWZ8"/>
<name>A0A6P8HWZ8_ACTTE</name>
<protein>
    <submittedName>
        <fullName evidence="3">Uncharacterized protein LOC116293779</fullName>
    </submittedName>
</protein>
<evidence type="ECO:0000313" key="3">
    <source>
        <dbReference type="RefSeq" id="XP_031557107.1"/>
    </source>
</evidence>
<dbReference type="InterPro" id="IPR053225">
    <property type="entry name" value="Acyl-CoA_N-acyltransferase"/>
</dbReference>
<dbReference type="SUPFAM" id="SSF55729">
    <property type="entry name" value="Acyl-CoA N-acyltransferases (Nat)"/>
    <property type="match status" value="1"/>
</dbReference>
<evidence type="ECO:0000313" key="2">
    <source>
        <dbReference type="Proteomes" id="UP000515163"/>
    </source>
</evidence>
<dbReference type="InterPro" id="IPR015938">
    <property type="entry name" value="Glycine_N-acyltransferase_N"/>
</dbReference>
<sequence>MDSEPGLKKLENNSLKELTEILMEDWPRSSPVIGKIKQSQRSAEQMISLNIYVDSWPQPQLVILENLTYKRNDKIKLAPLLVYARNSTTKQIKDKFDSIPLLRICYEEGYSEFQDTEYRILKILEDVSSKQGFQVQVMACPFMYSICDKAKALSSEIPSGYRISRLEYHHADFINANWKFGKSPHMLQRIKSWIQHSFSAGVFCSQTDELVAWGLISEAGCISSLQTNESHRGKGLAKAIIAELVRQAEKEEMTPIVYIEEGNSISQNLFEKIGFKRCQDGQVLFCTIVP</sequence>
<dbReference type="GO" id="GO:0047961">
    <property type="term" value="F:glycine N-acyltransferase activity"/>
    <property type="evidence" value="ECO:0007669"/>
    <property type="project" value="InterPro"/>
</dbReference>
<dbReference type="OrthoDB" id="61870at2759"/>
<dbReference type="RefSeq" id="XP_031557107.1">
    <property type="nucleotide sequence ID" value="XM_031701247.1"/>
</dbReference>
<accession>A0A6P8HWZ8</accession>
<dbReference type="Proteomes" id="UP000515163">
    <property type="component" value="Unplaced"/>
</dbReference>
<organism evidence="2 3">
    <name type="scientific">Actinia tenebrosa</name>
    <name type="common">Australian red waratah sea anemone</name>
    <dbReference type="NCBI Taxonomy" id="6105"/>
    <lineage>
        <taxon>Eukaryota</taxon>
        <taxon>Metazoa</taxon>
        <taxon>Cnidaria</taxon>
        <taxon>Anthozoa</taxon>
        <taxon>Hexacorallia</taxon>
        <taxon>Actiniaria</taxon>
        <taxon>Actiniidae</taxon>
        <taxon>Actinia</taxon>
    </lineage>
</organism>
<dbReference type="InParanoid" id="A0A6P8HWZ8"/>
<dbReference type="PROSITE" id="PS51186">
    <property type="entry name" value="GNAT"/>
    <property type="match status" value="1"/>
</dbReference>
<feature type="domain" description="N-acetyltransferase" evidence="1">
    <location>
        <begin position="161"/>
        <end position="290"/>
    </location>
</feature>
<dbReference type="PANTHER" id="PTHR20958">
    <property type="entry name" value="GLYCINE N-ACYLTRANSFERASE-LIKE PROTEIN"/>
    <property type="match status" value="1"/>
</dbReference>
<dbReference type="GeneID" id="116293779"/>
<dbReference type="PANTHER" id="PTHR20958:SF6">
    <property type="entry name" value="GLYCINE N-ACYLTRANSFERASE-LIKE PROTEIN"/>
    <property type="match status" value="1"/>
</dbReference>
<dbReference type="Gene3D" id="3.40.630.30">
    <property type="match status" value="2"/>
</dbReference>
<dbReference type="CDD" id="cd04301">
    <property type="entry name" value="NAT_SF"/>
    <property type="match status" value="1"/>
</dbReference>
<evidence type="ECO:0000259" key="1">
    <source>
        <dbReference type="PROSITE" id="PS51186"/>
    </source>
</evidence>
<keyword evidence="2" id="KW-1185">Reference proteome</keyword>
<proteinExistence type="predicted"/>
<dbReference type="InterPro" id="IPR013653">
    <property type="entry name" value="GCN5-like_dom"/>
</dbReference>
<dbReference type="InterPro" id="IPR000182">
    <property type="entry name" value="GNAT_dom"/>
</dbReference>
<dbReference type="Pfam" id="PF08445">
    <property type="entry name" value="FR47"/>
    <property type="match status" value="1"/>
</dbReference>
<gene>
    <name evidence="3" type="primary">LOC116293779</name>
</gene>
<dbReference type="KEGG" id="aten:116293779"/>